<evidence type="ECO:0000256" key="3">
    <source>
        <dbReference type="ARBA" id="ARBA00022692"/>
    </source>
</evidence>
<organism evidence="11 12">
    <name type="scientific">Arthrobacter koreensis</name>
    <dbReference type="NCBI Taxonomy" id="199136"/>
    <lineage>
        <taxon>Bacteria</taxon>
        <taxon>Bacillati</taxon>
        <taxon>Actinomycetota</taxon>
        <taxon>Actinomycetes</taxon>
        <taxon>Micrococcales</taxon>
        <taxon>Micrococcaceae</taxon>
        <taxon>Arthrobacter</taxon>
    </lineage>
</organism>
<evidence type="ECO:0000256" key="5">
    <source>
        <dbReference type="ARBA" id="ARBA00023136"/>
    </source>
</evidence>
<keyword evidence="10" id="KW-0406">Ion transport</keyword>
<keyword evidence="4 10" id="KW-1133">Transmembrane helix</keyword>
<keyword evidence="10" id="KW-0479">Metal-binding</keyword>
<comment type="catalytic activity">
    <reaction evidence="8">
        <text>fluoride(in) = fluoride(out)</text>
        <dbReference type="Rhea" id="RHEA:76159"/>
        <dbReference type="ChEBI" id="CHEBI:17051"/>
    </reaction>
    <physiologicalReaction direction="left-to-right" evidence="8">
        <dbReference type="Rhea" id="RHEA:76160"/>
    </physiologicalReaction>
</comment>
<feature type="transmembrane region" description="Helical" evidence="10">
    <location>
        <begin position="36"/>
        <end position="59"/>
    </location>
</feature>
<dbReference type="Pfam" id="PF02537">
    <property type="entry name" value="CRCB"/>
    <property type="match status" value="1"/>
</dbReference>
<name>A0ABY6FVW1_9MICC</name>
<keyword evidence="12" id="KW-1185">Reference proteome</keyword>
<gene>
    <name evidence="10" type="primary">fluC</name>
    <name evidence="10" type="synonym">crcB</name>
    <name evidence="11" type="ORF">N9A08_06820</name>
</gene>
<evidence type="ECO:0000256" key="7">
    <source>
        <dbReference type="ARBA" id="ARBA00035120"/>
    </source>
</evidence>
<keyword evidence="2 10" id="KW-1003">Cell membrane</keyword>
<dbReference type="EMBL" id="CP106856">
    <property type="protein sequence ID" value="UYB37347.1"/>
    <property type="molecule type" value="Genomic_DNA"/>
</dbReference>
<accession>A0ABY6FVW1</accession>
<keyword evidence="10" id="KW-0813">Transport</keyword>
<feature type="transmembrane region" description="Helical" evidence="10">
    <location>
        <begin position="98"/>
        <end position="121"/>
    </location>
</feature>
<keyword evidence="5 10" id="KW-0472">Membrane</keyword>
<evidence type="ECO:0000313" key="12">
    <source>
        <dbReference type="Proteomes" id="UP001063368"/>
    </source>
</evidence>
<evidence type="ECO:0000256" key="2">
    <source>
        <dbReference type="ARBA" id="ARBA00022475"/>
    </source>
</evidence>
<dbReference type="PANTHER" id="PTHR28259">
    <property type="entry name" value="FLUORIDE EXPORT PROTEIN 1-RELATED"/>
    <property type="match status" value="1"/>
</dbReference>
<dbReference type="Proteomes" id="UP001063368">
    <property type="component" value="Chromosome"/>
</dbReference>
<dbReference type="HAMAP" id="MF_00454">
    <property type="entry name" value="FluC"/>
    <property type="match status" value="1"/>
</dbReference>
<keyword evidence="3 10" id="KW-0812">Transmembrane</keyword>
<evidence type="ECO:0000256" key="9">
    <source>
        <dbReference type="ARBA" id="ARBA00049940"/>
    </source>
</evidence>
<comment type="subcellular location">
    <subcellularLocation>
        <location evidence="1 10">Cell membrane</location>
        <topology evidence="1 10">Multi-pass membrane protein</topology>
    </subcellularLocation>
</comment>
<evidence type="ECO:0000256" key="1">
    <source>
        <dbReference type="ARBA" id="ARBA00004651"/>
    </source>
</evidence>
<evidence type="ECO:0000256" key="6">
    <source>
        <dbReference type="ARBA" id="ARBA00023303"/>
    </source>
</evidence>
<feature type="binding site" evidence="10">
    <location>
        <position position="79"/>
    </location>
    <ligand>
        <name>Na(+)</name>
        <dbReference type="ChEBI" id="CHEBI:29101"/>
        <note>structural</note>
    </ligand>
</feature>
<keyword evidence="10" id="KW-0915">Sodium</keyword>
<dbReference type="RefSeq" id="WP_152274306.1">
    <property type="nucleotide sequence ID" value="NZ_JBHTWT010000007.1"/>
</dbReference>
<evidence type="ECO:0000256" key="10">
    <source>
        <dbReference type="HAMAP-Rule" id="MF_00454"/>
    </source>
</evidence>
<dbReference type="PANTHER" id="PTHR28259:SF1">
    <property type="entry name" value="FLUORIDE EXPORT PROTEIN 1-RELATED"/>
    <property type="match status" value="1"/>
</dbReference>
<proteinExistence type="inferred from homology"/>
<feature type="transmembrane region" description="Helical" evidence="10">
    <location>
        <begin position="66"/>
        <end position="86"/>
    </location>
</feature>
<comment type="activity regulation">
    <text evidence="10">Na(+) is not transported, but it plays an essential structural role and its presence is essential for fluoride channel function.</text>
</comment>
<protein>
    <recommendedName>
        <fullName evidence="10">Fluoride-specific ion channel FluC</fullName>
    </recommendedName>
</protein>
<dbReference type="InterPro" id="IPR003691">
    <property type="entry name" value="FluC"/>
</dbReference>
<evidence type="ECO:0000256" key="8">
    <source>
        <dbReference type="ARBA" id="ARBA00035585"/>
    </source>
</evidence>
<keyword evidence="6 10" id="KW-0407">Ion channel</keyword>
<comment type="similarity">
    <text evidence="7 10">Belongs to the fluoride channel Fluc/FEX (TC 1.A.43) family.</text>
</comment>
<evidence type="ECO:0000256" key="4">
    <source>
        <dbReference type="ARBA" id="ARBA00022989"/>
    </source>
</evidence>
<reference evidence="11" key="1">
    <citation type="submission" date="2022-09" db="EMBL/GenBank/DDBJ databases">
        <authorList>
            <person name="Li D."/>
            <person name="Cheng J."/>
            <person name="Li Y."/>
        </authorList>
    </citation>
    <scope>NUCLEOTIDE SEQUENCE</scope>
    <source>
        <strain evidence="11">DL</strain>
    </source>
</reference>
<feature type="binding site" evidence="10">
    <location>
        <position position="76"/>
    </location>
    <ligand>
        <name>Na(+)</name>
        <dbReference type="ChEBI" id="CHEBI:29101"/>
        <note>structural</note>
    </ligand>
</feature>
<evidence type="ECO:0000313" key="11">
    <source>
        <dbReference type="EMBL" id="UYB37347.1"/>
    </source>
</evidence>
<sequence length="125" mass="12820">MTPWLFVLLAASGGAGAALRFVVDGVLRSRLRTTFQWATTIINVSGSLVLGVLTGLTAGRMLPTELGIVLGTAFLGGYTTFSTASYETVQLIREGRKAAAFISGVVMLVASVGAAIAGLWAGSAL</sequence>
<comment type="function">
    <text evidence="9 10">Fluoride-specific ion channel. Important for reducing fluoride concentration in the cell, thus reducing its toxicity.</text>
</comment>